<dbReference type="PANTHER" id="PTHR13271">
    <property type="entry name" value="UNCHARACTERIZED PUTATIVE METHYLTRANSFERASE"/>
    <property type="match status" value="1"/>
</dbReference>
<dbReference type="GO" id="GO:0016279">
    <property type="term" value="F:protein-lysine N-methyltransferase activity"/>
    <property type="evidence" value="ECO:0007669"/>
    <property type="project" value="TreeGrafter"/>
</dbReference>
<feature type="region of interest" description="Disordered" evidence="1">
    <location>
        <begin position="63"/>
        <end position="82"/>
    </location>
</feature>
<evidence type="ECO:0000256" key="1">
    <source>
        <dbReference type="SAM" id="MobiDB-lite"/>
    </source>
</evidence>
<proteinExistence type="predicted"/>
<evidence type="ECO:0000313" key="4">
    <source>
        <dbReference type="Proteomes" id="UP000002630"/>
    </source>
</evidence>
<dbReference type="Proteomes" id="UP000002630">
    <property type="component" value="Unassembled WGS sequence"/>
</dbReference>
<feature type="chain" id="PRO_5003095926" evidence="2">
    <location>
        <begin position="27"/>
        <end position="311"/>
    </location>
</feature>
<feature type="signal peptide" evidence="2">
    <location>
        <begin position="1"/>
        <end position="26"/>
    </location>
</feature>
<organism evidence="3 4">
    <name type="scientific">Ectocarpus siliculosus</name>
    <name type="common">Brown alga</name>
    <name type="synonym">Conferva siliculosa</name>
    <dbReference type="NCBI Taxonomy" id="2880"/>
    <lineage>
        <taxon>Eukaryota</taxon>
        <taxon>Sar</taxon>
        <taxon>Stramenopiles</taxon>
        <taxon>Ochrophyta</taxon>
        <taxon>PX clade</taxon>
        <taxon>Phaeophyceae</taxon>
        <taxon>Ectocarpales</taxon>
        <taxon>Ectocarpaceae</taxon>
        <taxon>Ectocarpus</taxon>
    </lineage>
</organism>
<dbReference type="InParanoid" id="D7G8L0"/>
<name>D7G8L0_ECTSI</name>
<dbReference type="InterPro" id="IPR050600">
    <property type="entry name" value="SETD3_SETD6_MTase"/>
</dbReference>
<dbReference type="AlphaFoldDB" id="D7G8L0"/>
<dbReference type="PANTHER" id="PTHR13271:SF154">
    <property type="entry name" value="GRIP DOMAIN-CONTAINING PROTEIN"/>
    <property type="match status" value="1"/>
</dbReference>
<evidence type="ECO:0000256" key="2">
    <source>
        <dbReference type="SAM" id="SignalP"/>
    </source>
</evidence>
<keyword evidence="2" id="KW-0732">Signal</keyword>
<dbReference type="SUPFAM" id="SSF82199">
    <property type="entry name" value="SET domain"/>
    <property type="match status" value="1"/>
</dbReference>
<protein>
    <submittedName>
        <fullName evidence="3">Uncharacterized protein</fullName>
    </submittedName>
</protein>
<dbReference type="Gene3D" id="3.90.1410.10">
    <property type="entry name" value="set domain protein methyltransferase, domain 1"/>
    <property type="match status" value="1"/>
</dbReference>
<accession>D7G8L0</accession>
<dbReference type="InterPro" id="IPR046341">
    <property type="entry name" value="SET_dom_sf"/>
</dbReference>
<dbReference type="CDD" id="cd10527">
    <property type="entry name" value="SET_LSMT"/>
    <property type="match status" value="1"/>
</dbReference>
<gene>
    <name evidence="3" type="ORF">Esi_0892_0001</name>
</gene>
<evidence type="ECO:0000313" key="3">
    <source>
        <dbReference type="EMBL" id="CBJ34042.1"/>
    </source>
</evidence>
<dbReference type="EMBL" id="FN649760">
    <property type="protein sequence ID" value="CBJ34042.1"/>
    <property type="molecule type" value="Genomic_DNA"/>
</dbReference>
<dbReference type="PROSITE" id="PS51257">
    <property type="entry name" value="PROKAR_LIPOPROTEIN"/>
    <property type="match status" value="1"/>
</dbReference>
<dbReference type="OrthoDB" id="341421at2759"/>
<sequence length="311" mass="34371">MTARKWGFYLAIVAAWLGCPVDVVDGLVGTPFVRRGGRRPYARRNTCIGSARPPAESCLKAEAVAQDSRSTSSEKSGERRGEDRFERWAAQAGIRAPKLRHEVFADGLVGDLRGLKAVEATSKSEQLVTVPAKAAISLTASESTPFRSWVSPEFWDSQQWYVKLALKLLWERQLGAASAVEGYVNVLPAQGSFETLIHWTDQELDALEYSRCAASAKRQRAAWDKLHEDLVVRCPEGAGRAVTRDDLVWALECVLSRAFNGRFGGGQKSAPLMASVFYDGRRIRSRDATRSEANLVGLAYATWTAIFRTDE</sequence>
<keyword evidence="4" id="KW-1185">Reference proteome</keyword>
<reference evidence="3 4" key="1">
    <citation type="journal article" date="2010" name="Nature">
        <title>The Ectocarpus genome and the independent evolution of multicellularity in brown algae.</title>
        <authorList>
            <person name="Cock J.M."/>
            <person name="Sterck L."/>
            <person name="Rouze P."/>
            <person name="Scornet D."/>
            <person name="Allen A.E."/>
            <person name="Amoutzias G."/>
            <person name="Anthouard V."/>
            <person name="Artiguenave F."/>
            <person name="Aury J.M."/>
            <person name="Badger J.H."/>
            <person name="Beszteri B."/>
            <person name="Billiau K."/>
            <person name="Bonnet E."/>
            <person name="Bothwell J.H."/>
            <person name="Bowler C."/>
            <person name="Boyen C."/>
            <person name="Brownlee C."/>
            <person name="Carrano C.J."/>
            <person name="Charrier B."/>
            <person name="Cho G.Y."/>
            <person name="Coelho S.M."/>
            <person name="Collen J."/>
            <person name="Corre E."/>
            <person name="Da Silva C."/>
            <person name="Delage L."/>
            <person name="Delaroque N."/>
            <person name="Dittami S.M."/>
            <person name="Doulbeau S."/>
            <person name="Elias M."/>
            <person name="Farnham G."/>
            <person name="Gachon C.M."/>
            <person name="Gschloessl B."/>
            <person name="Heesch S."/>
            <person name="Jabbari K."/>
            <person name="Jubin C."/>
            <person name="Kawai H."/>
            <person name="Kimura K."/>
            <person name="Kloareg B."/>
            <person name="Kupper F.C."/>
            <person name="Lang D."/>
            <person name="Le Bail A."/>
            <person name="Leblanc C."/>
            <person name="Lerouge P."/>
            <person name="Lohr M."/>
            <person name="Lopez P.J."/>
            <person name="Martens C."/>
            <person name="Maumus F."/>
            <person name="Michel G."/>
            <person name="Miranda-Saavedra D."/>
            <person name="Morales J."/>
            <person name="Moreau H."/>
            <person name="Motomura T."/>
            <person name="Nagasato C."/>
            <person name="Napoli C.A."/>
            <person name="Nelson D.R."/>
            <person name="Nyvall-Collen P."/>
            <person name="Peters A.F."/>
            <person name="Pommier C."/>
            <person name="Potin P."/>
            <person name="Poulain J."/>
            <person name="Quesneville H."/>
            <person name="Read B."/>
            <person name="Rensing S.A."/>
            <person name="Ritter A."/>
            <person name="Rousvoal S."/>
            <person name="Samanta M."/>
            <person name="Samson G."/>
            <person name="Schroeder D.C."/>
            <person name="Segurens B."/>
            <person name="Strittmatter M."/>
            <person name="Tonon T."/>
            <person name="Tregear J.W."/>
            <person name="Valentin K."/>
            <person name="von Dassow P."/>
            <person name="Yamagishi T."/>
            <person name="Van de Peer Y."/>
            <person name="Wincker P."/>
        </authorList>
    </citation>
    <scope>NUCLEOTIDE SEQUENCE [LARGE SCALE GENOMIC DNA]</scope>
    <source>
        <strain evidence="4">Ec32 / CCAP1310/4</strain>
    </source>
</reference>